<comment type="caution">
    <text evidence="1">The sequence shown here is derived from an EMBL/GenBank/DDBJ whole genome shotgun (WGS) entry which is preliminary data.</text>
</comment>
<accession>A0ABQ8RYB2</accession>
<evidence type="ECO:0000313" key="2">
    <source>
        <dbReference type="Proteomes" id="UP001148838"/>
    </source>
</evidence>
<protein>
    <submittedName>
        <fullName evidence="1">Uncharacterized protein</fullName>
    </submittedName>
</protein>
<dbReference type="EMBL" id="JAJSOF020000040">
    <property type="protein sequence ID" value="KAJ4426525.1"/>
    <property type="molecule type" value="Genomic_DNA"/>
</dbReference>
<gene>
    <name evidence="1" type="ORF">ANN_27339</name>
</gene>
<dbReference type="InterPro" id="IPR036397">
    <property type="entry name" value="RNaseH_sf"/>
</dbReference>
<dbReference type="Proteomes" id="UP001148838">
    <property type="component" value="Unassembled WGS sequence"/>
</dbReference>
<organism evidence="1 2">
    <name type="scientific">Periplaneta americana</name>
    <name type="common">American cockroach</name>
    <name type="synonym">Blatta americana</name>
    <dbReference type="NCBI Taxonomy" id="6978"/>
    <lineage>
        <taxon>Eukaryota</taxon>
        <taxon>Metazoa</taxon>
        <taxon>Ecdysozoa</taxon>
        <taxon>Arthropoda</taxon>
        <taxon>Hexapoda</taxon>
        <taxon>Insecta</taxon>
        <taxon>Pterygota</taxon>
        <taxon>Neoptera</taxon>
        <taxon>Polyneoptera</taxon>
        <taxon>Dictyoptera</taxon>
        <taxon>Blattodea</taxon>
        <taxon>Blattoidea</taxon>
        <taxon>Blattidae</taxon>
        <taxon>Blattinae</taxon>
        <taxon>Periplaneta</taxon>
    </lineage>
</organism>
<sequence>MDTELQINCFCNEEEITRFCTHLRTPRNIERVSQAIVRSLLLFNQNRLLPYRLHHTYQFEKNFASLQDGCGSRKPRDINGPKEAMQEEIKAISNNMLQATIQNLRDRLQECILSGGAT</sequence>
<reference evidence="1 2" key="1">
    <citation type="journal article" date="2022" name="Allergy">
        <title>Genome assembly and annotation of Periplaneta americana reveal a comprehensive cockroach allergen profile.</title>
        <authorList>
            <person name="Wang L."/>
            <person name="Xiong Q."/>
            <person name="Saelim N."/>
            <person name="Wang L."/>
            <person name="Nong W."/>
            <person name="Wan A.T."/>
            <person name="Shi M."/>
            <person name="Liu X."/>
            <person name="Cao Q."/>
            <person name="Hui J.H.L."/>
            <person name="Sookrung N."/>
            <person name="Leung T.F."/>
            <person name="Tungtrongchitr A."/>
            <person name="Tsui S.K.W."/>
        </authorList>
    </citation>
    <scope>NUCLEOTIDE SEQUENCE [LARGE SCALE GENOMIC DNA]</scope>
    <source>
        <strain evidence="1">PWHHKU_190912</strain>
    </source>
</reference>
<keyword evidence="2" id="KW-1185">Reference proteome</keyword>
<proteinExistence type="predicted"/>
<name>A0ABQ8RYB2_PERAM</name>
<evidence type="ECO:0000313" key="1">
    <source>
        <dbReference type="EMBL" id="KAJ4426525.1"/>
    </source>
</evidence>
<dbReference type="Gene3D" id="3.30.420.10">
    <property type="entry name" value="Ribonuclease H-like superfamily/Ribonuclease H"/>
    <property type="match status" value="1"/>
</dbReference>